<dbReference type="AlphaFoldDB" id="A0A450VW11"/>
<accession>A0A450VW11</accession>
<dbReference type="GO" id="GO:0008654">
    <property type="term" value="P:phospholipid biosynthetic process"/>
    <property type="evidence" value="ECO:0007669"/>
    <property type="project" value="UniProtKB-ARBA"/>
</dbReference>
<dbReference type="InterPro" id="IPR053378">
    <property type="entry name" value="Prenyl_diphosphate_synthase"/>
</dbReference>
<organism evidence="8">
    <name type="scientific">Candidatus Kentrum sp. LPFa</name>
    <dbReference type="NCBI Taxonomy" id="2126335"/>
    <lineage>
        <taxon>Bacteria</taxon>
        <taxon>Pseudomonadati</taxon>
        <taxon>Pseudomonadota</taxon>
        <taxon>Gammaproteobacteria</taxon>
        <taxon>Candidatus Kentrum</taxon>
    </lineage>
</organism>
<evidence type="ECO:0000256" key="5">
    <source>
        <dbReference type="ARBA" id="ARBA00022842"/>
    </source>
</evidence>
<dbReference type="GO" id="GO:0004337">
    <property type="term" value="F:(2E,6E)-farnesyl diphosphate synthase activity"/>
    <property type="evidence" value="ECO:0007669"/>
    <property type="project" value="UniProtKB-EC"/>
</dbReference>
<dbReference type="InterPro" id="IPR033749">
    <property type="entry name" value="Polyprenyl_synt_CS"/>
</dbReference>
<evidence type="ECO:0000256" key="1">
    <source>
        <dbReference type="ARBA" id="ARBA00001946"/>
    </source>
</evidence>
<protein>
    <submittedName>
        <fullName evidence="8">Farnesyl-diphosphate synthase</fullName>
        <ecNumber evidence="8">2.5.1.10</ecNumber>
    </submittedName>
</protein>
<evidence type="ECO:0000256" key="7">
    <source>
        <dbReference type="RuleBase" id="RU004466"/>
    </source>
</evidence>
<dbReference type="Gene3D" id="1.10.600.10">
    <property type="entry name" value="Farnesyl Diphosphate Synthase"/>
    <property type="match status" value="1"/>
</dbReference>
<dbReference type="InterPro" id="IPR000092">
    <property type="entry name" value="Polyprenyl_synt"/>
</dbReference>
<dbReference type="InterPro" id="IPR008949">
    <property type="entry name" value="Isoprenoid_synthase_dom_sf"/>
</dbReference>
<dbReference type="Pfam" id="PF00348">
    <property type="entry name" value="polyprenyl_synt"/>
    <property type="match status" value="1"/>
</dbReference>
<evidence type="ECO:0000313" key="8">
    <source>
        <dbReference type="EMBL" id="VFK08960.1"/>
    </source>
</evidence>
<dbReference type="PANTHER" id="PTHR43281:SF1">
    <property type="entry name" value="FARNESYL DIPHOSPHATE SYNTHASE"/>
    <property type="match status" value="1"/>
</dbReference>
<dbReference type="SUPFAM" id="SSF48576">
    <property type="entry name" value="Terpenoid synthases"/>
    <property type="match status" value="1"/>
</dbReference>
<dbReference type="SFLD" id="SFLDG01017">
    <property type="entry name" value="Polyprenyl_Transferase_Like"/>
    <property type="match status" value="1"/>
</dbReference>
<keyword evidence="4" id="KW-0479">Metal-binding</keyword>
<dbReference type="PANTHER" id="PTHR43281">
    <property type="entry name" value="FARNESYL DIPHOSPHATE SYNTHASE"/>
    <property type="match status" value="1"/>
</dbReference>
<dbReference type="CDD" id="cd00685">
    <property type="entry name" value="Trans_IPPS_HT"/>
    <property type="match status" value="1"/>
</dbReference>
<dbReference type="SFLD" id="SFLDS00005">
    <property type="entry name" value="Isoprenoid_Synthase_Type_I"/>
    <property type="match status" value="1"/>
</dbReference>
<dbReference type="EMBL" id="CAADFM010000022">
    <property type="protein sequence ID" value="VFK08960.1"/>
    <property type="molecule type" value="Genomic_DNA"/>
</dbReference>
<keyword evidence="5" id="KW-0460">Magnesium</keyword>
<dbReference type="NCBIfam" id="NF007877">
    <property type="entry name" value="PRK10581.1"/>
    <property type="match status" value="1"/>
</dbReference>
<dbReference type="FunFam" id="1.10.600.10:FF:000001">
    <property type="entry name" value="Geranylgeranyl diphosphate synthase"/>
    <property type="match status" value="1"/>
</dbReference>
<evidence type="ECO:0000256" key="6">
    <source>
        <dbReference type="ARBA" id="ARBA00023229"/>
    </source>
</evidence>
<dbReference type="GO" id="GO:0016114">
    <property type="term" value="P:terpenoid biosynthetic process"/>
    <property type="evidence" value="ECO:0007669"/>
    <property type="project" value="UniProtKB-ARBA"/>
</dbReference>
<keyword evidence="3 7" id="KW-0808">Transferase</keyword>
<dbReference type="PROSITE" id="PS00444">
    <property type="entry name" value="POLYPRENYL_SYNTHASE_2"/>
    <property type="match status" value="1"/>
</dbReference>
<name>A0A450VW11_9GAMM</name>
<reference evidence="8" key="1">
    <citation type="submission" date="2019-02" db="EMBL/GenBank/DDBJ databases">
        <authorList>
            <person name="Gruber-Vodicka R. H."/>
            <person name="Seah K. B. B."/>
        </authorList>
    </citation>
    <scope>NUCLEOTIDE SEQUENCE</scope>
    <source>
        <strain evidence="8">BECK_S312</strain>
    </source>
</reference>
<evidence type="ECO:0000256" key="3">
    <source>
        <dbReference type="ARBA" id="ARBA00022679"/>
    </source>
</evidence>
<dbReference type="PROSITE" id="PS00723">
    <property type="entry name" value="POLYPRENYL_SYNTHASE_1"/>
    <property type="match status" value="1"/>
</dbReference>
<comment type="similarity">
    <text evidence="2 7">Belongs to the FPP/GGPP synthase family.</text>
</comment>
<gene>
    <name evidence="8" type="ORF">BECKLPF1236A_GA0070988_1002213</name>
</gene>
<evidence type="ECO:0000256" key="4">
    <source>
        <dbReference type="ARBA" id="ARBA00022723"/>
    </source>
</evidence>
<comment type="cofactor">
    <cofactor evidence="1">
        <name>Mg(2+)</name>
        <dbReference type="ChEBI" id="CHEBI:18420"/>
    </cofactor>
</comment>
<evidence type="ECO:0000256" key="2">
    <source>
        <dbReference type="ARBA" id="ARBA00006706"/>
    </source>
</evidence>
<proteinExistence type="inferred from homology"/>
<dbReference type="GO" id="GO:0046872">
    <property type="term" value="F:metal ion binding"/>
    <property type="evidence" value="ECO:0007669"/>
    <property type="project" value="UniProtKB-KW"/>
</dbReference>
<dbReference type="GO" id="GO:0005737">
    <property type="term" value="C:cytoplasm"/>
    <property type="evidence" value="ECO:0007669"/>
    <property type="project" value="UniProtKB-ARBA"/>
</dbReference>
<dbReference type="EC" id="2.5.1.10" evidence="8"/>
<dbReference type="NCBIfam" id="NF045485">
    <property type="entry name" value="FPPsyn"/>
    <property type="match status" value="1"/>
</dbReference>
<sequence>MAYLFRYLENLRQNDQKIQGNIDYWIPAYQGNDGRGITERVVDENLWFRLGRVRNMGINKESISDLMGRYRSRINQKLDAYLPSPDIQPHRLHAAMRYIVLGDGKRIRPILVYCAGKAVGAPPEALDGPACAVELIHAYSLVHDDLPAMDDDDLRRGRPTCHRAFDEATAILVGDALQALAFYVLSQKETKETHPKQKIEMSNTLALAIGSRGMAGGQALDLEAETKTLNLAELENLHIHKTGALIRASIKLGGLSKPGIDQDLLGKLDHYAKCIGLAFQIQDDILDMEGETEIIGKPRGSDEIHNKATYPSLVGLSEARRMAREFHEQALESLVGLDESSDPLRWISEYIINRIN</sequence>
<keyword evidence="6" id="KW-0414">Isoprene biosynthesis</keyword>